<keyword evidence="3" id="KW-1185">Reference proteome</keyword>
<organism evidence="2 3">
    <name type="scientific">Petrachloros mirabilis ULC683</name>
    <dbReference type="NCBI Taxonomy" id="2781853"/>
    <lineage>
        <taxon>Bacteria</taxon>
        <taxon>Bacillati</taxon>
        <taxon>Cyanobacteriota</taxon>
        <taxon>Cyanophyceae</taxon>
        <taxon>Synechococcales</taxon>
        <taxon>Petrachlorosaceae</taxon>
        <taxon>Petrachloros</taxon>
        <taxon>Petrachloros mirabilis</taxon>
    </lineage>
</organism>
<reference evidence="2" key="1">
    <citation type="submission" date="2019-12" db="EMBL/GenBank/DDBJ databases">
        <title>High-Quality draft genome sequences of three cyanobacteria isolated from the limestone walls of the Old Cathedral of Coimbra.</title>
        <authorList>
            <person name="Tiago I."/>
            <person name="Soares F."/>
            <person name="Portugal A."/>
        </authorList>
    </citation>
    <scope>NUCLEOTIDE SEQUENCE [LARGE SCALE GENOMIC DNA]</scope>
    <source>
        <strain evidence="2">C</strain>
    </source>
</reference>
<dbReference type="PANTHER" id="PTHR30212">
    <property type="entry name" value="PROTEIN YIIM"/>
    <property type="match status" value="1"/>
</dbReference>
<proteinExistence type="predicted"/>
<dbReference type="RefSeq" id="WP_161826165.1">
    <property type="nucleotide sequence ID" value="NZ_WVIC01000031.1"/>
</dbReference>
<dbReference type="Pfam" id="PF03473">
    <property type="entry name" value="MOSC"/>
    <property type="match status" value="1"/>
</dbReference>
<comment type="caution">
    <text evidence="2">The sequence shown here is derived from an EMBL/GenBank/DDBJ whole genome shotgun (WGS) entry which is preliminary data.</text>
</comment>
<dbReference type="SUPFAM" id="SSF50800">
    <property type="entry name" value="PK beta-barrel domain-like"/>
    <property type="match status" value="1"/>
</dbReference>
<name>A0A8K2A970_9CYAN</name>
<dbReference type="AlphaFoldDB" id="A0A8K2A970"/>
<dbReference type="GO" id="GO:0003824">
    <property type="term" value="F:catalytic activity"/>
    <property type="evidence" value="ECO:0007669"/>
    <property type="project" value="InterPro"/>
</dbReference>
<evidence type="ECO:0000259" key="1">
    <source>
        <dbReference type="PROSITE" id="PS51340"/>
    </source>
</evidence>
<protein>
    <submittedName>
        <fullName evidence="2">MOSC domain-containing protein</fullName>
    </submittedName>
</protein>
<evidence type="ECO:0000313" key="3">
    <source>
        <dbReference type="Proteomes" id="UP000607397"/>
    </source>
</evidence>
<sequence length="215" mass="23991">MDIPRILSIQVGLPKQFGAEGATDPMDRPWTTGFFKEPIAGTIHLGKTNLVGDGQADLVLHGGPEKAVLAYAASHYPHWQQELGLSNFPYGAFGENFTILGQTEAEVCIGDIFAVGEAQIQVSQPREPCWKLARRWRMKDLPKRVIKTGRSGWYFRVLSEGLVESGLPLLLLDRPLPQWSIAQVNHAFYQEKKPCAELAACPLLASSWRRCFSMR</sequence>
<feature type="domain" description="MOSC" evidence="1">
    <location>
        <begin position="37"/>
        <end position="172"/>
    </location>
</feature>
<dbReference type="InterPro" id="IPR005302">
    <property type="entry name" value="MoCF_Sase_C"/>
</dbReference>
<dbReference type="GO" id="GO:0030170">
    <property type="term" value="F:pyridoxal phosphate binding"/>
    <property type="evidence" value="ECO:0007669"/>
    <property type="project" value="InterPro"/>
</dbReference>
<evidence type="ECO:0000313" key="2">
    <source>
        <dbReference type="EMBL" id="NCJ07685.1"/>
    </source>
</evidence>
<accession>A0A8K2A970</accession>
<dbReference type="GO" id="GO:0030151">
    <property type="term" value="F:molybdenum ion binding"/>
    <property type="evidence" value="ECO:0007669"/>
    <property type="project" value="InterPro"/>
</dbReference>
<dbReference type="EMBL" id="WVIC01000031">
    <property type="protein sequence ID" value="NCJ07685.1"/>
    <property type="molecule type" value="Genomic_DNA"/>
</dbReference>
<dbReference type="InterPro" id="IPR052353">
    <property type="entry name" value="Benzoxazolinone_Detox_Enz"/>
</dbReference>
<dbReference type="PANTHER" id="PTHR30212:SF2">
    <property type="entry name" value="PROTEIN YIIM"/>
    <property type="match status" value="1"/>
</dbReference>
<dbReference type="PROSITE" id="PS51340">
    <property type="entry name" value="MOSC"/>
    <property type="match status" value="1"/>
</dbReference>
<dbReference type="InterPro" id="IPR011037">
    <property type="entry name" value="Pyrv_Knase-like_insert_dom_sf"/>
</dbReference>
<dbReference type="Gene3D" id="2.40.33.20">
    <property type="entry name" value="PK beta-barrel domain-like"/>
    <property type="match status" value="1"/>
</dbReference>
<dbReference type="Proteomes" id="UP000607397">
    <property type="component" value="Unassembled WGS sequence"/>
</dbReference>
<gene>
    <name evidence="2" type="ORF">GS597_14430</name>
</gene>